<dbReference type="PANTHER" id="PTHR30183:SF3">
    <property type="entry name" value="MOLYBDENUM TRANSPORT SYSTEM PERMEASE PROTEIN MODB"/>
    <property type="match status" value="1"/>
</dbReference>
<feature type="transmembrane region" description="Helical" evidence="9">
    <location>
        <begin position="47"/>
        <end position="68"/>
    </location>
</feature>
<name>A0ABV6LQ05_9BACI</name>
<dbReference type="InterPro" id="IPR000515">
    <property type="entry name" value="MetI-like"/>
</dbReference>
<dbReference type="PROSITE" id="PS50928">
    <property type="entry name" value="ABC_TM1"/>
    <property type="match status" value="1"/>
</dbReference>
<comment type="caution">
    <text evidence="12">The sequence shown here is derived from an EMBL/GenBank/DDBJ whole genome shotgun (WGS) entry which is preliminary data.</text>
</comment>
<organism evidence="12 13">
    <name type="scientific">Pontibacillus salicampi</name>
    <dbReference type="NCBI Taxonomy" id="1449801"/>
    <lineage>
        <taxon>Bacteria</taxon>
        <taxon>Bacillati</taxon>
        <taxon>Bacillota</taxon>
        <taxon>Bacilli</taxon>
        <taxon>Bacillales</taxon>
        <taxon>Bacillaceae</taxon>
        <taxon>Pontibacillus</taxon>
    </lineage>
</organism>
<evidence type="ECO:0000256" key="6">
    <source>
        <dbReference type="ARBA" id="ARBA00022692"/>
    </source>
</evidence>
<keyword evidence="4 10" id="KW-1003">Cell membrane</keyword>
<evidence type="ECO:0000256" key="7">
    <source>
        <dbReference type="ARBA" id="ARBA00022989"/>
    </source>
</evidence>
<sequence length="223" mass="24324">MHLAFWQPIYLSLTISLTAAIVVGVFGTITGFIGGRKSFKGKLMLETVALLPIVLPPSVVGFLLIKLFGHTSFFGRFIEWLFGESILFTWWAATIAASVVAFPLMYQMAKTGFVQIDKEIEGAAAVDGASKAMVFMYITLPLAKPAILTGLLLSFARAFGEFGATLMFAGNIPGKTQTIPTAIYVAMEAGDMFIAWLYVVMCVVVSVLILLLSTMFQRKMLKL</sequence>
<keyword evidence="7 9" id="KW-1133">Transmembrane helix</keyword>
<comment type="similarity">
    <text evidence="2 10">Belongs to the binding-protein-dependent transport system permease family. CysTW subfamily.</text>
</comment>
<keyword evidence="3 9" id="KW-0813">Transport</keyword>
<dbReference type="SUPFAM" id="SSF161098">
    <property type="entry name" value="MetI-like"/>
    <property type="match status" value="1"/>
</dbReference>
<feature type="transmembrane region" description="Helical" evidence="9">
    <location>
        <begin position="88"/>
        <end position="106"/>
    </location>
</feature>
<gene>
    <name evidence="12" type="primary">modB</name>
    <name evidence="12" type="ORF">ACFFGV_12255</name>
</gene>
<dbReference type="InterPro" id="IPR011867">
    <property type="entry name" value="ModB_ABC"/>
</dbReference>
<feature type="domain" description="ABC transmembrane type-1" evidence="11">
    <location>
        <begin position="9"/>
        <end position="216"/>
    </location>
</feature>
<dbReference type="Pfam" id="PF00528">
    <property type="entry name" value="BPD_transp_1"/>
    <property type="match status" value="1"/>
</dbReference>
<evidence type="ECO:0000313" key="12">
    <source>
        <dbReference type="EMBL" id="MFC0524338.1"/>
    </source>
</evidence>
<accession>A0ABV6LQ05</accession>
<reference evidence="12 13" key="1">
    <citation type="submission" date="2024-09" db="EMBL/GenBank/DDBJ databases">
        <authorList>
            <person name="Sun Q."/>
            <person name="Mori K."/>
        </authorList>
    </citation>
    <scope>NUCLEOTIDE SEQUENCE [LARGE SCALE GENOMIC DNA]</scope>
    <source>
        <strain evidence="12 13">NCAIM B.02529</strain>
    </source>
</reference>
<dbReference type="NCBIfam" id="TIGR02141">
    <property type="entry name" value="modB_ABC"/>
    <property type="match status" value="1"/>
</dbReference>
<evidence type="ECO:0000256" key="10">
    <source>
        <dbReference type="RuleBase" id="RU365097"/>
    </source>
</evidence>
<keyword evidence="8 9" id="KW-0472">Membrane</keyword>
<comment type="function">
    <text evidence="10">Part of the binding-protein-dependent transport system for molybdenum; probably responsible for the translocation of the substrate across the membrane.</text>
</comment>
<evidence type="ECO:0000259" key="11">
    <source>
        <dbReference type="PROSITE" id="PS50928"/>
    </source>
</evidence>
<evidence type="ECO:0000313" key="13">
    <source>
        <dbReference type="Proteomes" id="UP001589836"/>
    </source>
</evidence>
<evidence type="ECO:0000256" key="2">
    <source>
        <dbReference type="ARBA" id="ARBA00007069"/>
    </source>
</evidence>
<dbReference type="EMBL" id="JBHLTP010000011">
    <property type="protein sequence ID" value="MFC0524338.1"/>
    <property type="molecule type" value="Genomic_DNA"/>
</dbReference>
<feature type="transmembrane region" description="Helical" evidence="9">
    <location>
        <begin position="134"/>
        <end position="156"/>
    </location>
</feature>
<evidence type="ECO:0000256" key="4">
    <source>
        <dbReference type="ARBA" id="ARBA00022475"/>
    </source>
</evidence>
<feature type="transmembrane region" description="Helical" evidence="9">
    <location>
        <begin position="193"/>
        <end position="216"/>
    </location>
</feature>
<keyword evidence="13" id="KW-1185">Reference proteome</keyword>
<dbReference type="CDD" id="cd06261">
    <property type="entry name" value="TM_PBP2"/>
    <property type="match status" value="1"/>
</dbReference>
<dbReference type="Proteomes" id="UP001589836">
    <property type="component" value="Unassembled WGS sequence"/>
</dbReference>
<evidence type="ECO:0000256" key="1">
    <source>
        <dbReference type="ARBA" id="ARBA00004651"/>
    </source>
</evidence>
<protein>
    <recommendedName>
        <fullName evidence="10">Molybdenum transport system permease</fullName>
    </recommendedName>
</protein>
<feature type="transmembrane region" description="Helical" evidence="9">
    <location>
        <begin position="12"/>
        <end position="35"/>
    </location>
</feature>
<keyword evidence="5 10" id="KW-0500">Molybdenum</keyword>
<evidence type="ECO:0000256" key="3">
    <source>
        <dbReference type="ARBA" id="ARBA00022448"/>
    </source>
</evidence>
<evidence type="ECO:0000256" key="8">
    <source>
        <dbReference type="ARBA" id="ARBA00023136"/>
    </source>
</evidence>
<evidence type="ECO:0000256" key="9">
    <source>
        <dbReference type="RuleBase" id="RU363032"/>
    </source>
</evidence>
<keyword evidence="6 9" id="KW-0812">Transmembrane</keyword>
<dbReference type="RefSeq" id="WP_377349298.1">
    <property type="nucleotide sequence ID" value="NZ_JBHLTP010000011.1"/>
</dbReference>
<evidence type="ECO:0000256" key="5">
    <source>
        <dbReference type="ARBA" id="ARBA00022505"/>
    </source>
</evidence>
<comment type="subcellular location">
    <subcellularLocation>
        <location evidence="1 9">Cell membrane</location>
        <topology evidence="1 9">Multi-pass membrane protein</topology>
    </subcellularLocation>
</comment>
<proteinExistence type="inferred from homology"/>
<dbReference type="PANTHER" id="PTHR30183">
    <property type="entry name" value="MOLYBDENUM TRANSPORT SYSTEM PERMEASE PROTEIN MODB"/>
    <property type="match status" value="1"/>
</dbReference>
<dbReference type="InterPro" id="IPR035906">
    <property type="entry name" value="MetI-like_sf"/>
</dbReference>
<dbReference type="Gene3D" id="1.10.3720.10">
    <property type="entry name" value="MetI-like"/>
    <property type="match status" value="1"/>
</dbReference>